<comment type="similarity">
    <text evidence="1">Belongs to the HTATSF1 family.</text>
</comment>
<dbReference type="PhylomeDB" id="A0A061AKG1"/>
<dbReference type="Pfam" id="PF00076">
    <property type="entry name" value="RRM_1"/>
    <property type="match status" value="2"/>
</dbReference>
<sequence length="398" mass="46020">MDCARWLKSKQRGIQTLQLHTSYKLVKAIHHNTMDTLKDIDPRTIDPTKLDPRISYDTVEEKWIFEDPENPNDGHEYNTTLGQWIPLDLVNENNMTDAQKEILQKKKQKIQEMKKLKEKGSQTERKRQNTAVYVSGLPLDCDVIELRQVFSKYGVISEDLLTGKARIKMYTDDEGKFKGDALVIYMKPESVPLAVQMLDDTRLRVGADAIKVQAAEFKEKVKQENSNDESQGTKRQLTDEDKKVIKKKLKQMSDRVEDWHGDDEAINPKWLRTMVLRRAFTLQELSEDPQEKIDIAEDIKEGCEDFGNVEKVILFDQEEDGVVLVRFVDAESASKCIEKMDGRFFGGRKLMATRYNGEHFNRTESATTHRKDESTHALEDTKHDSERLESYIADVSEE</sequence>
<dbReference type="PANTHER" id="PTHR15608">
    <property type="entry name" value="SPLICING FACTOR U2AF-ASSOCIATED PROTEIN 2"/>
    <property type="match status" value="1"/>
</dbReference>
<reference evidence="10" key="1">
    <citation type="journal article" date="2014" name="Genome Announc.">
        <title>Genome sequence of the yeast Cyberlindnera fabianii (Hansenula fabianii).</title>
        <authorList>
            <person name="Freel K.C."/>
            <person name="Sarilar V."/>
            <person name="Neuveglise C."/>
            <person name="Devillers H."/>
            <person name="Friedrich A."/>
            <person name="Schacherer J."/>
        </authorList>
    </citation>
    <scope>NUCLEOTIDE SEQUENCE</scope>
    <source>
        <strain evidence="10">YJS4271</strain>
    </source>
</reference>
<dbReference type="InterPro" id="IPR034392">
    <property type="entry name" value="TatSF1-like_RRM1"/>
</dbReference>
<evidence type="ECO:0000313" key="10">
    <source>
        <dbReference type="EMBL" id="CDR37626.1"/>
    </source>
</evidence>
<dbReference type="PANTHER" id="PTHR15608:SF0">
    <property type="entry name" value="HIV TAT-SPECIFIC FACTOR 1"/>
    <property type="match status" value="1"/>
</dbReference>
<dbReference type="InterPro" id="IPR012677">
    <property type="entry name" value="Nucleotide-bd_a/b_plait_sf"/>
</dbReference>
<evidence type="ECO:0000256" key="1">
    <source>
        <dbReference type="ARBA" id="ARBA00007747"/>
    </source>
</evidence>
<dbReference type="SUPFAM" id="SSF54928">
    <property type="entry name" value="RNA-binding domain, RBD"/>
    <property type="match status" value="1"/>
</dbReference>
<dbReference type="Gene3D" id="3.30.70.330">
    <property type="match status" value="2"/>
</dbReference>
<dbReference type="GO" id="GO:0005684">
    <property type="term" value="C:U2-type spliceosomal complex"/>
    <property type="evidence" value="ECO:0007669"/>
    <property type="project" value="TreeGrafter"/>
</dbReference>
<dbReference type="VEuPathDB" id="FungiDB:BON22_0249"/>
<feature type="region of interest" description="Disordered" evidence="8">
    <location>
        <begin position="361"/>
        <end position="398"/>
    </location>
</feature>
<dbReference type="OrthoDB" id="10258585at2759"/>
<dbReference type="GO" id="GO:0000398">
    <property type="term" value="P:mRNA splicing, via spliceosome"/>
    <property type="evidence" value="ECO:0007669"/>
    <property type="project" value="InterPro"/>
</dbReference>
<evidence type="ECO:0000256" key="3">
    <source>
        <dbReference type="ARBA" id="ARBA00022737"/>
    </source>
</evidence>
<protein>
    <submittedName>
        <fullName evidence="10">CYFA0S01e13608g1_1</fullName>
    </submittedName>
</protein>
<keyword evidence="2" id="KW-0507">mRNA processing</keyword>
<dbReference type="EMBL" id="LK052886">
    <property type="protein sequence ID" value="CDR37626.1"/>
    <property type="molecule type" value="Genomic_DNA"/>
</dbReference>
<evidence type="ECO:0000256" key="4">
    <source>
        <dbReference type="ARBA" id="ARBA00022884"/>
    </source>
</evidence>
<evidence type="ECO:0000256" key="6">
    <source>
        <dbReference type="PROSITE-ProRule" id="PRU00176"/>
    </source>
</evidence>
<dbReference type="InterPro" id="IPR000504">
    <property type="entry name" value="RRM_dom"/>
</dbReference>
<dbReference type="GO" id="GO:0005686">
    <property type="term" value="C:U2 snRNP"/>
    <property type="evidence" value="ECO:0007669"/>
    <property type="project" value="TreeGrafter"/>
</dbReference>
<feature type="domain" description="RRM" evidence="9">
    <location>
        <begin position="130"/>
        <end position="217"/>
    </location>
</feature>
<evidence type="ECO:0000256" key="2">
    <source>
        <dbReference type="ARBA" id="ARBA00022664"/>
    </source>
</evidence>
<feature type="compositionally biased region" description="Basic and acidic residues" evidence="8">
    <location>
        <begin position="361"/>
        <end position="389"/>
    </location>
</feature>
<keyword evidence="7" id="KW-0175">Coiled coil</keyword>
<dbReference type="CDD" id="cd12281">
    <property type="entry name" value="RRM1_TatSF1_like"/>
    <property type="match status" value="1"/>
</dbReference>
<proteinExistence type="inferred from homology"/>
<evidence type="ECO:0000256" key="5">
    <source>
        <dbReference type="ARBA" id="ARBA00023187"/>
    </source>
</evidence>
<feature type="domain" description="RRM" evidence="9">
    <location>
        <begin position="278"/>
        <end position="357"/>
    </location>
</feature>
<dbReference type="InterPro" id="IPR035979">
    <property type="entry name" value="RBD_domain_sf"/>
</dbReference>
<organism evidence="10">
    <name type="scientific">Cyberlindnera fabianii</name>
    <name type="common">Yeast</name>
    <name type="synonym">Hansenula fabianii</name>
    <dbReference type="NCBI Taxonomy" id="36022"/>
    <lineage>
        <taxon>Eukaryota</taxon>
        <taxon>Fungi</taxon>
        <taxon>Dikarya</taxon>
        <taxon>Ascomycota</taxon>
        <taxon>Saccharomycotina</taxon>
        <taxon>Saccharomycetes</taxon>
        <taxon>Phaffomycetales</taxon>
        <taxon>Phaffomycetaceae</taxon>
        <taxon>Cyberlindnera</taxon>
    </lineage>
</organism>
<dbReference type="FunFam" id="3.30.70.330:FF:000105">
    <property type="entry name" value="HIV Tat-specific factor 1 homolog"/>
    <property type="match status" value="1"/>
</dbReference>
<accession>A0A061AKG1</accession>
<feature type="coiled-coil region" evidence="7">
    <location>
        <begin position="99"/>
        <end position="126"/>
    </location>
</feature>
<dbReference type="SMART" id="SM00360">
    <property type="entry name" value="RRM"/>
    <property type="match status" value="2"/>
</dbReference>
<gene>
    <name evidence="10" type="ORF">CYFA0S_01e13608g</name>
</gene>
<name>A0A061AKG1_CYBFA</name>
<keyword evidence="3" id="KW-0677">Repeat</keyword>
<evidence type="ECO:0000259" key="9">
    <source>
        <dbReference type="PROSITE" id="PS50102"/>
    </source>
</evidence>
<dbReference type="PROSITE" id="PS50102">
    <property type="entry name" value="RRM"/>
    <property type="match status" value="2"/>
</dbReference>
<dbReference type="GO" id="GO:0003723">
    <property type="term" value="F:RNA binding"/>
    <property type="evidence" value="ECO:0007669"/>
    <property type="project" value="UniProtKB-UniRule"/>
</dbReference>
<dbReference type="InterPro" id="IPR034393">
    <property type="entry name" value="TatSF1-like"/>
</dbReference>
<evidence type="ECO:0000256" key="7">
    <source>
        <dbReference type="SAM" id="Coils"/>
    </source>
</evidence>
<dbReference type="AlphaFoldDB" id="A0A061AKG1"/>
<evidence type="ECO:0000256" key="8">
    <source>
        <dbReference type="SAM" id="MobiDB-lite"/>
    </source>
</evidence>
<keyword evidence="5" id="KW-0508">mRNA splicing</keyword>
<keyword evidence="4 6" id="KW-0694">RNA-binding</keyword>